<accession>X0YB61</accession>
<reference evidence="1" key="1">
    <citation type="journal article" date="2014" name="Front. Microbiol.">
        <title>High frequency of phylogenetically diverse reductive dehalogenase-homologous genes in deep subseafloor sedimentary metagenomes.</title>
        <authorList>
            <person name="Kawai M."/>
            <person name="Futagami T."/>
            <person name="Toyoda A."/>
            <person name="Takaki Y."/>
            <person name="Nishi S."/>
            <person name="Hori S."/>
            <person name="Arai W."/>
            <person name="Tsubouchi T."/>
            <person name="Morono Y."/>
            <person name="Uchiyama I."/>
            <person name="Ito T."/>
            <person name="Fujiyama A."/>
            <person name="Inagaki F."/>
            <person name="Takami H."/>
        </authorList>
    </citation>
    <scope>NUCLEOTIDE SEQUENCE</scope>
    <source>
        <strain evidence="1">Expedition CK06-06</strain>
    </source>
</reference>
<dbReference type="AlphaFoldDB" id="X0YB61"/>
<proteinExistence type="predicted"/>
<protein>
    <submittedName>
        <fullName evidence="1">Uncharacterized protein</fullName>
    </submittedName>
</protein>
<gene>
    <name evidence="1" type="ORF">S01H1_77879</name>
</gene>
<dbReference type="EMBL" id="BARS01052376">
    <property type="protein sequence ID" value="GAG53064.1"/>
    <property type="molecule type" value="Genomic_DNA"/>
</dbReference>
<name>X0YB61_9ZZZZ</name>
<comment type="caution">
    <text evidence="1">The sequence shown here is derived from an EMBL/GenBank/DDBJ whole genome shotgun (WGS) entry which is preliminary data.</text>
</comment>
<evidence type="ECO:0000313" key="1">
    <source>
        <dbReference type="EMBL" id="GAG53064.1"/>
    </source>
</evidence>
<sequence>MKLQAIIGAGKGLTFNEHPTIREDVIRKVDNSYFTPSKTVDKRFESRLGKNIYIELDTNDLQGFYQFLSKNKYVLIDSKITQEDNITQDKQKLNEDYAQTKLKLKLNPANIA</sequence>
<organism evidence="1">
    <name type="scientific">marine sediment metagenome</name>
    <dbReference type="NCBI Taxonomy" id="412755"/>
    <lineage>
        <taxon>unclassified sequences</taxon>
        <taxon>metagenomes</taxon>
        <taxon>ecological metagenomes</taxon>
    </lineage>
</organism>